<keyword evidence="2" id="KW-1185">Reference proteome</keyword>
<name>A0A6J5G5H1_9BURK</name>
<evidence type="ECO:0000313" key="2">
    <source>
        <dbReference type="Proteomes" id="UP000494119"/>
    </source>
</evidence>
<protein>
    <submittedName>
        <fullName evidence="1">Uncharacterized protein</fullName>
    </submittedName>
</protein>
<organism evidence="1 2">
    <name type="scientific">Paraburkholderia caffeinitolerans</name>
    <dbReference type="NCBI Taxonomy" id="1723730"/>
    <lineage>
        <taxon>Bacteria</taxon>
        <taxon>Pseudomonadati</taxon>
        <taxon>Pseudomonadota</taxon>
        <taxon>Betaproteobacteria</taxon>
        <taxon>Burkholderiales</taxon>
        <taxon>Burkholderiaceae</taxon>
        <taxon>Paraburkholderia</taxon>
    </lineage>
</organism>
<dbReference type="Proteomes" id="UP000494119">
    <property type="component" value="Unassembled WGS sequence"/>
</dbReference>
<dbReference type="AlphaFoldDB" id="A0A6J5G5H1"/>
<dbReference type="RefSeq" id="WP_129564016.1">
    <property type="nucleotide sequence ID" value="NZ_CADIKL010000018.1"/>
</dbReference>
<gene>
    <name evidence="1" type="ORF">LMG28688_03782</name>
</gene>
<accession>A0A6J5G5H1</accession>
<sequence length="148" mass="16913">MAEPSENTRRALRGHLWHLLELLEKVREIGGPQENSNVRLNYLHRPDGERLHDVERFLESFNDEVNRAAIRWGIDIDREQIEAIHALSVSLQFVGIALEEMSPSRLSGFGVIDPAFEKDYEAFLQRLRGLLGTLQRALMSSMPDHPSA</sequence>
<reference evidence="1 2" key="1">
    <citation type="submission" date="2020-04" db="EMBL/GenBank/DDBJ databases">
        <authorList>
            <person name="De Canck E."/>
        </authorList>
    </citation>
    <scope>NUCLEOTIDE SEQUENCE [LARGE SCALE GENOMIC DNA]</scope>
    <source>
        <strain evidence="1 2">LMG 28688</strain>
    </source>
</reference>
<evidence type="ECO:0000313" key="1">
    <source>
        <dbReference type="EMBL" id="CAB3793651.1"/>
    </source>
</evidence>
<dbReference type="EMBL" id="CADIKL010000018">
    <property type="protein sequence ID" value="CAB3793651.1"/>
    <property type="molecule type" value="Genomic_DNA"/>
</dbReference>
<proteinExistence type="predicted"/>